<feature type="transmembrane region" description="Helical" evidence="7">
    <location>
        <begin position="395"/>
        <end position="413"/>
    </location>
</feature>
<keyword evidence="4 7" id="KW-1133">Transmembrane helix</keyword>
<evidence type="ECO:0000313" key="8">
    <source>
        <dbReference type="EMBL" id="PPQ67219.1"/>
    </source>
</evidence>
<dbReference type="PANTHER" id="PTHR30618:SF2">
    <property type="entry name" value="ALLANTOIN PERMEASE-RELATED"/>
    <property type="match status" value="1"/>
</dbReference>
<evidence type="ECO:0000256" key="5">
    <source>
        <dbReference type="ARBA" id="ARBA00023136"/>
    </source>
</evidence>
<gene>
    <name evidence="8" type="ORF">CVT26_007292</name>
</gene>
<evidence type="ECO:0000256" key="4">
    <source>
        <dbReference type="ARBA" id="ARBA00022989"/>
    </source>
</evidence>
<protein>
    <recommendedName>
        <fullName evidence="10">Uracil permease</fullName>
    </recommendedName>
</protein>
<feature type="transmembrane region" description="Helical" evidence="7">
    <location>
        <begin position="224"/>
        <end position="244"/>
    </location>
</feature>
<comment type="similarity">
    <text evidence="2">Belongs to the purine-cytosine permease (2.A.39) family.</text>
</comment>
<evidence type="ECO:0000256" key="3">
    <source>
        <dbReference type="ARBA" id="ARBA00022692"/>
    </source>
</evidence>
<organism evidence="8 9">
    <name type="scientific">Gymnopilus dilepis</name>
    <dbReference type="NCBI Taxonomy" id="231916"/>
    <lineage>
        <taxon>Eukaryota</taxon>
        <taxon>Fungi</taxon>
        <taxon>Dikarya</taxon>
        <taxon>Basidiomycota</taxon>
        <taxon>Agaricomycotina</taxon>
        <taxon>Agaricomycetes</taxon>
        <taxon>Agaricomycetidae</taxon>
        <taxon>Agaricales</taxon>
        <taxon>Agaricineae</taxon>
        <taxon>Hymenogastraceae</taxon>
        <taxon>Gymnopilus</taxon>
    </lineage>
</organism>
<dbReference type="Gene3D" id="1.10.4160.10">
    <property type="entry name" value="Hydantoin permease"/>
    <property type="match status" value="1"/>
</dbReference>
<feature type="transmembrane region" description="Helical" evidence="7">
    <location>
        <begin position="354"/>
        <end position="374"/>
    </location>
</feature>
<dbReference type="Proteomes" id="UP000284706">
    <property type="component" value="Unassembled WGS sequence"/>
</dbReference>
<feature type="transmembrane region" description="Helical" evidence="7">
    <location>
        <begin position="95"/>
        <end position="115"/>
    </location>
</feature>
<proteinExistence type="inferred from homology"/>
<comment type="caution">
    <text evidence="8">The sequence shown here is derived from an EMBL/GenBank/DDBJ whole genome shotgun (WGS) entry which is preliminary data.</text>
</comment>
<dbReference type="FunCoup" id="A0A409VLS3">
    <property type="interactions" value="310"/>
</dbReference>
<accession>A0A409VLS3</accession>
<evidence type="ECO:0000256" key="7">
    <source>
        <dbReference type="SAM" id="Phobius"/>
    </source>
</evidence>
<keyword evidence="5 7" id="KW-0472">Membrane</keyword>
<dbReference type="Pfam" id="PF02133">
    <property type="entry name" value="Transp_cyt_pur"/>
    <property type="match status" value="2"/>
</dbReference>
<feature type="transmembrane region" description="Helical" evidence="7">
    <location>
        <begin position="199"/>
        <end position="217"/>
    </location>
</feature>
<dbReference type="PANTHER" id="PTHR30618">
    <property type="entry name" value="NCS1 FAMILY PURINE/PYRIMIDINE TRANSPORTER"/>
    <property type="match status" value="1"/>
</dbReference>
<sequence length="578" mass="64006">MGLLEKLEVSHAKGLSYKQMMLTNDDLTPVPPEKRTWRAVNFISFWIADSFNVNTWMIVSSMVQLGLSWWQAWICVWLGYGIVSPFIAANARPGAIFHVTFPVVARTSFGLYGSLWCTFNRGAMACVWYGVQASIGGSCVKVMLRAMWPSVNDIRESLFTPTLGRNMFDFSRNVDPNLLVSMRLANHLPESSGTNTRDFMCFFLFWLISLPAIWFPIHQIRHLFTLKSIVTPIAGITFFIWCVVKAKGVGPIVSRPSTVHGSELGWSMVTSLMSCISNMATLVTNAPDFASRAKSPSAALWPQLFAVPIAFSLVSFIGIIVSSSSETIYGEAIWSPIDLLDRFLDGSPSSATRFGVWFISFGFIIAQLGTNISANSISAGCDLTALFPRFMNIRRGGYVAAIVGICMLPWNLLKSSNNFTSYLSAYSVFLSSIAGVMITEYYVIRRGHYRVTDLYDARKDGWYFYTYGVNFRAYAAYIAGILINVVGFAGATGRNVPLAATRIYQMSFFTGFGVSAVIYYILNRAFPVPGLATKFEELDVSNAPSEHYNDNSSVSDVESSKGDKGNNLKVSEEVVYAT</sequence>
<dbReference type="InterPro" id="IPR045225">
    <property type="entry name" value="Uracil/uridine/allantoin_perm"/>
</dbReference>
<dbReference type="STRING" id="231916.A0A409VLS3"/>
<feature type="transmembrane region" description="Helical" evidence="7">
    <location>
        <begin position="425"/>
        <end position="444"/>
    </location>
</feature>
<evidence type="ECO:0008006" key="10">
    <source>
        <dbReference type="Google" id="ProtNLM"/>
    </source>
</evidence>
<keyword evidence="3 7" id="KW-0812">Transmembrane</keyword>
<feature type="region of interest" description="Disordered" evidence="6">
    <location>
        <begin position="544"/>
        <end position="566"/>
    </location>
</feature>
<feature type="transmembrane region" description="Helical" evidence="7">
    <location>
        <begin position="503"/>
        <end position="522"/>
    </location>
</feature>
<dbReference type="OrthoDB" id="2018619at2759"/>
<evidence type="ECO:0000256" key="2">
    <source>
        <dbReference type="ARBA" id="ARBA00008974"/>
    </source>
</evidence>
<evidence type="ECO:0000313" key="9">
    <source>
        <dbReference type="Proteomes" id="UP000284706"/>
    </source>
</evidence>
<feature type="transmembrane region" description="Helical" evidence="7">
    <location>
        <begin position="464"/>
        <end position="491"/>
    </location>
</feature>
<evidence type="ECO:0000256" key="1">
    <source>
        <dbReference type="ARBA" id="ARBA00004141"/>
    </source>
</evidence>
<dbReference type="GO" id="GO:0015205">
    <property type="term" value="F:nucleobase transmembrane transporter activity"/>
    <property type="evidence" value="ECO:0007669"/>
    <property type="project" value="TreeGrafter"/>
</dbReference>
<dbReference type="CDD" id="cd11482">
    <property type="entry name" value="SLC-NCS1sbd_NRT1-like"/>
    <property type="match status" value="1"/>
</dbReference>
<dbReference type="EMBL" id="NHYE01005614">
    <property type="protein sequence ID" value="PPQ67219.1"/>
    <property type="molecule type" value="Genomic_DNA"/>
</dbReference>
<dbReference type="GO" id="GO:0005886">
    <property type="term" value="C:plasma membrane"/>
    <property type="evidence" value="ECO:0007669"/>
    <property type="project" value="TreeGrafter"/>
</dbReference>
<evidence type="ECO:0000256" key="6">
    <source>
        <dbReference type="SAM" id="MobiDB-lite"/>
    </source>
</evidence>
<name>A0A409VLS3_9AGAR</name>
<comment type="subcellular location">
    <subcellularLocation>
        <location evidence="1">Membrane</location>
        <topology evidence="1">Multi-pass membrane protein</topology>
    </subcellularLocation>
</comment>
<feature type="transmembrane region" description="Helical" evidence="7">
    <location>
        <begin position="298"/>
        <end position="321"/>
    </location>
</feature>
<feature type="transmembrane region" description="Helical" evidence="7">
    <location>
        <begin position="67"/>
        <end position="89"/>
    </location>
</feature>
<dbReference type="InParanoid" id="A0A409VLS3"/>
<dbReference type="AlphaFoldDB" id="A0A409VLS3"/>
<reference evidence="8 9" key="1">
    <citation type="journal article" date="2018" name="Evol. Lett.">
        <title>Horizontal gene cluster transfer increased hallucinogenic mushroom diversity.</title>
        <authorList>
            <person name="Reynolds H.T."/>
            <person name="Vijayakumar V."/>
            <person name="Gluck-Thaler E."/>
            <person name="Korotkin H.B."/>
            <person name="Matheny P.B."/>
            <person name="Slot J.C."/>
        </authorList>
    </citation>
    <scope>NUCLEOTIDE SEQUENCE [LARGE SCALE GENOMIC DNA]</scope>
    <source>
        <strain evidence="8 9">SRW20</strain>
    </source>
</reference>
<keyword evidence="9" id="KW-1185">Reference proteome</keyword>
<dbReference type="InterPro" id="IPR001248">
    <property type="entry name" value="Pur-cyt_permease"/>
</dbReference>